<reference evidence="1 2" key="1">
    <citation type="journal article" date="2011" name="Environ. Microbiol.">
        <title>Genome of alkaliphilic Bacillus pseudofirmus OF4 reveals adaptations that support the ability to grow in an external pH range from 7.5 to 11.4.</title>
        <authorList>
            <person name="Janto B."/>
            <person name="Ahmed A."/>
            <person name="Ito M."/>
            <person name="Liu J."/>
            <person name="Hicks D.B."/>
            <person name="Pagni S."/>
            <person name="Fackelmayer O.J."/>
            <person name="Smith T.A."/>
            <person name="Earl J."/>
            <person name="Elbourne L.D."/>
            <person name="Hassan K."/>
            <person name="Paulsen I.T."/>
            <person name="Kolsto A.B."/>
            <person name="Tourasse N.J."/>
            <person name="Ehrlich G.D."/>
            <person name="Boissy R."/>
            <person name="Ivey D.M."/>
            <person name="Li G."/>
            <person name="Xue Y."/>
            <person name="Ma Y."/>
            <person name="Hu F.Z."/>
            <person name="Krulwich T.A."/>
        </authorList>
    </citation>
    <scope>NUCLEOTIDE SEQUENCE [LARGE SCALE GENOMIC DNA]</scope>
    <source>
        <strain evidence="2">ATCC BAA-2126 / JCM 17055 / OF4</strain>
    </source>
</reference>
<protein>
    <submittedName>
        <fullName evidence="1">Uncharacterized protein</fullName>
    </submittedName>
</protein>
<dbReference type="HOGENOM" id="CLU_3004613_0_0_9"/>
<evidence type="ECO:0000313" key="2">
    <source>
        <dbReference type="Proteomes" id="UP000001544"/>
    </source>
</evidence>
<accession>D3FQ21</accession>
<dbReference type="KEGG" id="bpf:BpOF4_16345"/>
<dbReference type="AlphaFoldDB" id="D3FQ21"/>
<proteinExistence type="predicted"/>
<gene>
    <name evidence="1" type="ordered locus">BpOF4_16345</name>
</gene>
<sequence>MRADIDNAFKSCQSIMAAFKLVEKRRIKGRINEGFKRIAEKGILYIYWFYCEGNYV</sequence>
<dbReference type="Proteomes" id="UP000001544">
    <property type="component" value="Chromosome"/>
</dbReference>
<evidence type="ECO:0000313" key="1">
    <source>
        <dbReference type="EMBL" id="ADC51314.1"/>
    </source>
</evidence>
<organism evidence="1 2">
    <name type="scientific">Alkalihalophilus pseudofirmus (strain ATCC BAA-2126 / JCM 17055 / OF4)</name>
    <name type="common">Bacillus pseudofirmus</name>
    <dbReference type="NCBI Taxonomy" id="398511"/>
    <lineage>
        <taxon>Bacteria</taxon>
        <taxon>Bacillati</taxon>
        <taxon>Bacillota</taxon>
        <taxon>Bacilli</taxon>
        <taxon>Bacillales</taxon>
        <taxon>Bacillaceae</taxon>
        <taxon>Alkalihalophilus</taxon>
    </lineage>
</organism>
<dbReference type="EMBL" id="CP001878">
    <property type="protein sequence ID" value="ADC51314.1"/>
    <property type="molecule type" value="Genomic_DNA"/>
</dbReference>
<name>D3FQ21_ALKPO</name>
<keyword evidence="2" id="KW-1185">Reference proteome</keyword>